<reference evidence="2 3" key="1">
    <citation type="journal article" date="2016" name="Sci. Rep.">
        <title>Metabolic traits of an uncultured archaeal lineage -MSBL1- from brine pools of the Red Sea.</title>
        <authorList>
            <person name="Mwirichia R."/>
            <person name="Alam I."/>
            <person name="Rashid M."/>
            <person name="Vinu M."/>
            <person name="Ba-Alawi W."/>
            <person name="Anthony Kamau A."/>
            <person name="Kamanda Ngugi D."/>
            <person name="Goker M."/>
            <person name="Klenk H.P."/>
            <person name="Bajic V."/>
            <person name="Stingl U."/>
        </authorList>
    </citation>
    <scope>NUCLEOTIDE SEQUENCE [LARGE SCALE GENOMIC DNA]</scope>
    <source>
        <strain evidence="2">SCGC-AAA259E19</strain>
    </source>
</reference>
<evidence type="ECO:0000313" key="2">
    <source>
        <dbReference type="EMBL" id="KXA92719.1"/>
    </source>
</evidence>
<feature type="compositionally biased region" description="Basic and acidic residues" evidence="1">
    <location>
        <begin position="48"/>
        <end position="58"/>
    </location>
</feature>
<gene>
    <name evidence="2" type="ORF">AKJ65_07165</name>
</gene>
<keyword evidence="3" id="KW-1185">Reference proteome</keyword>
<sequence length="89" mass="9776">MPGLWVLLLQVGAGEVPPSLQDPDFGPFPVFREEVLVPLVVLSVLPGEDLRGDGDHPASKLQLDPDPDDRLPRANHPFQEDEVGALERF</sequence>
<dbReference type="Proteomes" id="UP000070284">
    <property type="component" value="Unassembled WGS sequence"/>
</dbReference>
<organism evidence="2 3">
    <name type="scientific">candidate division MSBL1 archaeon SCGC-AAA259E19</name>
    <dbReference type="NCBI Taxonomy" id="1698264"/>
    <lineage>
        <taxon>Archaea</taxon>
        <taxon>Methanobacteriati</taxon>
        <taxon>Methanobacteriota</taxon>
        <taxon>candidate division MSBL1</taxon>
    </lineage>
</organism>
<evidence type="ECO:0000313" key="3">
    <source>
        <dbReference type="Proteomes" id="UP000070284"/>
    </source>
</evidence>
<proteinExistence type="predicted"/>
<feature type="region of interest" description="Disordered" evidence="1">
    <location>
        <begin position="48"/>
        <end position="89"/>
    </location>
</feature>
<accession>A0A133UEW6</accession>
<comment type="caution">
    <text evidence="2">The sequence shown here is derived from an EMBL/GenBank/DDBJ whole genome shotgun (WGS) entry which is preliminary data.</text>
</comment>
<evidence type="ECO:0000256" key="1">
    <source>
        <dbReference type="SAM" id="MobiDB-lite"/>
    </source>
</evidence>
<protein>
    <submittedName>
        <fullName evidence="2">Uncharacterized protein</fullName>
    </submittedName>
</protein>
<name>A0A133UEW6_9EURY</name>
<dbReference type="EMBL" id="LHXO01000141">
    <property type="protein sequence ID" value="KXA92719.1"/>
    <property type="molecule type" value="Genomic_DNA"/>
</dbReference>
<feature type="compositionally biased region" description="Acidic residues" evidence="1">
    <location>
        <begin position="80"/>
        <end position="89"/>
    </location>
</feature>
<dbReference type="AlphaFoldDB" id="A0A133UEW6"/>